<reference evidence="1" key="1">
    <citation type="journal article" date="2021" name="New Phytol.">
        <title>Evolutionary innovations through gain and loss of genes in the ectomycorrhizal Boletales.</title>
        <authorList>
            <person name="Wu G."/>
            <person name="Miyauchi S."/>
            <person name="Morin E."/>
            <person name="Kuo A."/>
            <person name="Drula E."/>
            <person name="Varga T."/>
            <person name="Kohler A."/>
            <person name="Feng B."/>
            <person name="Cao Y."/>
            <person name="Lipzen A."/>
            <person name="Daum C."/>
            <person name="Hundley H."/>
            <person name="Pangilinan J."/>
            <person name="Johnson J."/>
            <person name="Barry K."/>
            <person name="LaButti K."/>
            <person name="Ng V."/>
            <person name="Ahrendt S."/>
            <person name="Min B."/>
            <person name="Choi I.G."/>
            <person name="Park H."/>
            <person name="Plett J.M."/>
            <person name="Magnuson J."/>
            <person name="Spatafora J.W."/>
            <person name="Nagy L.G."/>
            <person name="Henrissat B."/>
            <person name="Grigoriev I.V."/>
            <person name="Yang Z.L."/>
            <person name="Xu J."/>
            <person name="Martin F.M."/>
        </authorList>
    </citation>
    <scope>NUCLEOTIDE SEQUENCE</scope>
    <source>
        <strain evidence="1">KUC20120723A-06</strain>
    </source>
</reference>
<evidence type="ECO:0000313" key="1">
    <source>
        <dbReference type="EMBL" id="KAH7924880.1"/>
    </source>
</evidence>
<dbReference type="Proteomes" id="UP000790709">
    <property type="component" value="Unassembled WGS sequence"/>
</dbReference>
<gene>
    <name evidence="1" type="ORF">BV22DRAFT_1012393</name>
</gene>
<sequence>MSSFKRKAPSKQASLAPGTRFSPASLSTIITSTGIPSLDDILGGGLPLSCLLVVLAPDSHSAYGELVQKYFIAQGLSCGHKICVADDDAIHLVKECMWTPGSLQSTSTPPSRVEDEDDEKAIQHDDKIKIAWRYEQMKRFQTTVSSATSSADDYCFTFDLTCRIPESVVDAAIVAGKLTFLDVDSPHDQDVPVRRIIQQIQDILVASSAAQPVRMSIRALGSPQWGDLSPADILYFLHSLRGLLRRHPHGCASVSFSPHICTDAWGGPGWQQKVGWLADAAIGMTAFGANPSLISLFPSHHGLLQIHTLPAPHSILPPSDRFSALRGLSSSAGGAGGTGENNLAFKCMRKRLIFETLHLDLEGGVTERRTTPSTNAIALEAGALLEPPSINADGERKKATAHVEVELEAVEDLKAGEEIPKGPQPIAEPSKMKKPKKKVAFHSDRPDLYDF</sequence>
<protein>
    <submittedName>
        <fullName evidence="1">PAXNEB-domain-containing protein</fullName>
    </submittedName>
</protein>
<keyword evidence="2" id="KW-1185">Reference proteome</keyword>
<name>A0ACB8BGF1_9AGAM</name>
<dbReference type="EMBL" id="MU266414">
    <property type="protein sequence ID" value="KAH7924880.1"/>
    <property type="molecule type" value="Genomic_DNA"/>
</dbReference>
<proteinExistence type="predicted"/>
<comment type="caution">
    <text evidence="1">The sequence shown here is derived from an EMBL/GenBank/DDBJ whole genome shotgun (WGS) entry which is preliminary data.</text>
</comment>
<accession>A0ACB8BGF1</accession>
<evidence type="ECO:0000313" key="2">
    <source>
        <dbReference type="Proteomes" id="UP000790709"/>
    </source>
</evidence>
<organism evidence="1 2">
    <name type="scientific">Leucogyrophana mollusca</name>
    <dbReference type="NCBI Taxonomy" id="85980"/>
    <lineage>
        <taxon>Eukaryota</taxon>
        <taxon>Fungi</taxon>
        <taxon>Dikarya</taxon>
        <taxon>Basidiomycota</taxon>
        <taxon>Agaricomycotina</taxon>
        <taxon>Agaricomycetes</taxon>
        <taxon>Agaricomycetidae</taxon>
        <taxon>Boletales</taxon>
        <taxon>Boletales incertae sedis</taxon>
        <taxon>Leucogyrophana</taxon>
    </lineage>
</organism>